<evidence type="ECO:0000313" key="3">
    <source>
        <dbReference type="Proteomes" id="UP000182725"/>
    </source>
</evidence>
<dbReference type="SUPFAM" id="SSF52777">
    <property type="entry name" value="CoA-dependent acyltransferases"/>
    <property type="match status" value="1"/>
</dbReference>
<sequence>MGIEVLTLGQSDLVRGTYGPDYSNRYVIAMAITAPGHLDRRRIEAAAQNMERSHPALRTSLTSLTSVFLSRQVVSDHVSGQSRAIHVSVFPDGDDIQDVMDRHVRAMAEQFDVVDGQTWGTVHIRGDNRDYVVFVFNHVLADLVSAAQFVRTFTRSYARERCSPSMKDTYVEFLSELESQWLRTPGADVNWWLQRPWAGISEMPQLQTVDDNQGSAAMQRIDRINGAVIASNFDEGLVISALAQAVQESTSLDLIRIDAAAHGRHDSLRRGAGGWVAHALPFILSNSNHAADVEATKAAADSWPASFQRVRNQPNLPLQQQISGHAFVNFFGSFNPANWKSDGFTASPVQPKYQPSGGTSLTPIRLKIQKQASDWVFAWSFSPRFGTPSLPNDIATQTIAALSIESAKAKRNRILVTAAK</sequence>
<dbReference type="Pfam" id="PF00668">
    <property type="entry name" value="Condensation"/>
    <property type="match status" value="1"/>
</dbReference>
<organism evidence="2 3">
    <name type="scientific">Arthrobacter alpinus</name>
    <dbReference type="NCBI Taxonomy" id="656366"/>
    <lineage>
        <taxon>Bacteria</taxon>
        <taxon>Bacillati</taxon>
        <taxon>Actinomycetota</taxon>
        <taxon>Actinomycetes</taxon>
        <taxon>Micrococcales</taxon>
        <taxon>Micrococcaceae</taxon>
        <taxon>Arthrobacter</taxon>
    </lineage>
</organism>
<dbReference type="Proteomes" id="UP000182725">
    <property type="component" value="Unassembled WGS sequence"/>
</dbReference>
<dbReference type="GO" id="GO:0008610">
    <property type="term" value="P:lipid biosynthetic process"/>
    <property type="evidence" value="ECO:0007669"/>
    <property type="project" value="UniProtKB-ARBA"/>
</dbReference>
<evidence type="ECO:0000259" key="1">
    <source>
        <dbReference type="Pfam" id="PF00668"/>
    </source>
</evidence>
<feature type="domain" description="Condensation" evidence="1">
    <location>
        <begin position="23"/>
        <end position="178"/>
    </location>
</feature>
<accession>A0A1H5LNN3</accession>
<name>A0A1H5LNN3_9MICC</name>
<gene>
    <name evidence="2" type="ORF">SAMN04489740_2535</name>
</gene>
<protein>
    <submittedName>
        <fullName evidence="2">Condensation domain-containing protein</fullName>
    </submittedName>
</protein>
<reference evidence="2 3" key="1">
    <citation type="submission" date="2016-10" db="EMBL/GenBank/DDBJ databases">
        <authorList>
            <person name="de Groot N.N."/>
        </authorList>
    </citation>
    <scope>NUCLEOTIDE SEQUENCE [LARGE SCALE GENOMIC DNA]</scope>
    <source>
        <strain evidence="2 3">DSM 22274</strain>
    </source>
</reference>
<dbReference type="GO" id="GO:0003824">
    <property type="term" value="F:catalytic activity"/>
    <property type="evidence" value="ECO:0007669"/>
    <property type="project" value="InterPro"/>
</dbReference>
<dbReference type="RefSeq" id="WP_074711863.1">
    <property type="nucleotide sequence ID" value="NZ_FNTV01000001.1"/>
</dbReference>
<dbReference type="EMBL" id="FNTV01000001">
    <property type="protein sequence ID" value="SEE78642.1"/>
    <property type="molecule type" value="Genomic_DNA"/>
</dbReference>
<dbReference type="AlphaFoldDB" id="A0A1H5LNN3"/>
<dbReference type="Gene3D" id="3.30.559.10">
    <property type="entry name" value="Chloramphenicol acetyltransferase-like domain"/>
    <property type="match status" value="1"/>
</dbReference>
<dbReference type="InterPro" id="IPR001242">
    <property type="entry name" value="Condensation_dom"/>
</dbReference>
<proteinExistence type="predicted"/>
<dbReference type="InterPro" id="IPR023213">
    <property type="entry name" value="CAT-like_dom_sf"/>
</dbReference>
<evidence type="ECO:0000313" key="2">
    <source>
        <dbReference type="EMBL" id="SEE78642.1"/>
    </source>
</evidence>